<dbReference type="RefSeq" id="WP_129424011.1">
    <property type="nucleotide sequence ID" value="NZ_SDPW01000001.1"/>
</dbReference>
<dbReference type="Gene3D" id="3.40.50.1000">
    <property type="entry name" value="HAD superfamily/HAD-like"/>
    <property type="match status" value="1"/>
</dbReference>
<evidence type="ECO:0000313" key="2">
    <source>
        <dbReference type="Proteomes" id="UP000293345"/>
    </source>
</evidence>
<dbReference type="AlphaFoldDB" id="A0A4Q2K1A8"/>
<proteinExistence type="predicted"/>
<dbReference type="Proteomes" id="UP000293345">
    <property type="component" value="Unassembled WGS sequence"/>
</dbReference>
<dbReference type="NCBIfam" id="TIGR01662">
    <property type="entry name" value="HAD-SF-IIIA"/>
    <property type="match status" value="1"/>
</dbReference>
<name>A0A4Q2K1A8_9ACTN</name>
<evidence type="ECO:0000313" key="1">
    <source>
        <dbReference type="EMBL" id="RXZ54040.1"/>
    </source>
</evidence>
<dbReference type="InterPro" id="IPR023214">
    <property type="entry name" value="HAD_sf"/>
</dbReference>
<dbReference type="OrthoDB" id="9787572at2"/>
<sequence length="194" mass="21264">MSYLQPERYFSRISHINIKRDLLDCGFRFVLLDIDNTILSRATHDVPRDVGLWLAQARDAGVQFCLVSNNWHENVHQLANRLSMPIVAKAMKPIPAALFVAMRKLGAKRAETVMVGDQLSTDVLAAHNAGISAYLLAPLVEQDLKHTRYVRMVERAILGDALPEGGVPQPAHAEPGNAALCECASGMEAASPKL</sequence>
<dbReference type="NCBIfam" id="TIGR01668">
    <property type="entry name" value="YqeG_hyp_ppase"/>
    <property type="match status" value="1"/>
</dbReference>
<organism evidence="1 2">
    <name type="scientific">Senegalimassilia faecalis</name>
    <dbReference type="NCBI Taxonomy" id="2509433"/>
    <lineage>
        <taxon>Bacteria</taxon>
        <taxon>Bacillati</taxon>
        <taxon>Actinomycetota</taxon>
        <taxon>Coriobacteriia</taxon>
        <taxon>Coriobacteriales</taxon>
        <taxon>Coriobacteriaceae</taxon>
        <taxon>Senegalimassilia</taxon>
    </lineage>
</organism>
<accession>A0A4Q2K1A8</accession>
<comment type="caution">
    <text evidence="1">The sequence shown here is derived from an EMBL/GenBank/DDBJ whole genome shotgun (WGS) entry which is preliminary data.</text>
</comment>
<dbReference type="SUPFAM" id="SSF56784">
    <property type="entry name" value="HAD-like"/>
    <property type="match status" value="1"/>
</dbReference>
<dbReference type="InterPro" id="IPR006549">
    <property type="entry name" value="HAD-SF_hydro_IIIA"/>
</dbReference>
<keyword evidence="2" id="KW-1185">Reference proteome</keyword>
<dbReference type="EMBL" id="SDPW01000001">
    <property type="protein sequence ID" value="RXZ54040.1"/>
    <property type="molecule type" value="Genomic_DNA"/>
</dbReference>
<protein>
    <submittedName>
        <fullName evidence="1">YqeG family HAD IIIA-type phosphatase</fullName>
    </submittedName>
</protein>
<dbReference type="GO" id="GO:0008962">
    <property type="term" value="F:phosphatidylglycerophosphatase activity"/>
    <property type="evidence" value="ECO:0007669"/>
    <property type="project" value="InterPro"/>
</dbReference>
<reference evidence="1 2" key="1">
    <citation type="submission" date="2019-01" db="EMBL/GenBank/DDBJ databases">
        <title>Senegalimassilia sp. nov. KGMB04484 isolated human feces.</title>
        <authorList>
            <person name="Han K.-I."/>
            <person name="Kim J.-S."/>
            <person name="Lee K.C."/>
            <person name="Suh M.K."/>
            <person name="Eom M.K."/>
            <person name="Lee J.H."/>
            <person name="Park S.-H."/>
            <person name="Kang S.W."/>
            <person name="Park J.-E."/>
            <person name="Oh B.S."/>
            <person name="Yu S.Y."/>
            <person name="Choi S.-H."/>
            <person name="Lee D.H."/>
            <person name="Yoon H."/>
            <person name="Kim B.-Y."/>
            <person name="Lee J.H."/>
            <person name="Lee J.-S."/>
        </authorList>
    </citation>
    <scope>NUCLEOTIDE SEQUENCE [LARGE SCALE GENOMIC DNA]</scope>
    <source>
        <strain evidence="1 2">KGMB04484</strain>
    </source>
</reference>
<dbReference type="InterPro" id="IPR036412">
    <property type="entry name" value="HAD-like_sf"/>
</dbReference>
<gene>
    <name evidence="1" type="ORF">ET524_05805</name>
</gene>
<dbReference type="InterPro" id="IPR010021">
    <property type="entry name" value="PGPP1/Gep4"/>
</dbReference>
<dbReference type="Pfam" id="PF13242">
    <property type="entry name" value="Hydrolase_like"/>
    <property type="match status" value="1"/>
</dbReference>